<dbReference type="AlphaFoldDB" id="A0A150S661"/>
<comment type="cofactor">
    <cofactor evidence="2">
        <name>a divalent metal cation</name>
        <dbReference type="ChEBI" id="CHEBI:60240"/>
    </cofactor>
</comment>
<dbReference type="GO" id="GO:0046872">
    <property type="term" value="F:metal ion binding"/>
    <property type="evidence" value="ECO:0007669"/>
    <property type="project" value="UniProtKB-KW"/>
</dbReference>
<comment type="similarity">
    <text evidence="1 2">Belongs to the metallophosphoesterase superfamily. YfcE family.</text>
</comment>
<comment type="caution">
    <text evidence="4">The sequence shown here is derived from an EMBL/GenBank/DDBJ whole genome shotgun (WGS) entry which is preliminary data.</text>
</comment>
<dbReference type="InterPro" id="IPR000979">
    <property type="entry name" value="Phosphodiesterase_MJ0936/Vps29"/>
</dbReference>
<gene>
    <name evidence="4" type="ORF">BE17_38320</name>
</gene>
<dbReference type="SUPFAM" id="SSF56300">
    <property type="entry name" value="Metallo-dependent phosphatases"/>
    <property type="match status" value="1"/>
</dbReference>
<reference evidence="4 5" key="1">
    <citation type="submission" date="2014-02" db="EMBL/GenBank/DDBJ databases">
        <title>The small core and large imbalanced accessory genome model reveals a collaborative survival strategy of Sorangium cellulosum strains in nature.</title>
        <authorList>
            <person name="Han K."/>
            <person name="Peng R."/>
            <person name="Blom J."/>
            <person name="Li Y.-Z."/>
        </authorList>
    </citation>
    <scope>NUCLEOTIDE SEQUENCE [LARGE SCALE GENOMIC DNA]</scope>
    <source>
        <strain evidence="4 5">So0011-07</strain>
    </source>
</reference>
<protein>
    <recommendedName>
        <fullName evidence="2">Phosphoesterase</fullName>
        <ecNumber evidence="2">3.1.4.-</ecNumber>
    </recommendedName>
</protein>
<dbReference type="GO" id="GO:0016787">
    <property type="term" value="F:hydrolase activity"/>
    <property type="evidence" value="ECO:0007669"/>
    <property type="project" value="UniProtKB-UniRule"/>
</dbReference>
<keyword evidence="2" id="KW-0479">Metal-binding</keyword>
<dbReference type="InterPro" id="IPR029052">
    <property type="entry name" value="Metallo-depent_PP-like"/>
</dbReference>
<dbReference type="PANTHER" id="PTHR11124">
    <property type="entry name" value="VACUOLAR SORTING PROTEIN VPS29"/>
    <property type="match status" value="1"/>
</dbReference>
<feature type="domain" description="Calcineurin-like phosphoesterase" evidence="3">
    <location>
        <begin position="11"/>
        <end position="148"/>
    </location>
</feature>
<sequence>MTERRARREHRIGVISDTHGLVRPEALAALAGSELILHAGDVGGPEVLAALAAIAPVTAVRGNNDRGRWAEGLPERATVRVGGATLFVLHDVKELDLDAATARLSAVVAGHSHRPGIRERDGVLFLNPGSAGPRRFKLPLSVARLTVRGAAVTAEIVPIEIQAP</sequence>
<dbReference type="EC" id="3.1.4.-" evidence="2"/>
<dbReference type="InterPro" id="IPR024654">
    <property type="entry name" value="Calcineurin-like_PHP_lpxH"/>
</dbReference>
<dbReference type="Proteomes" id="UP000075635">
    <property type="component" value="Unassembled WGS sequence"/>
</dbReference>
<dbReference type="Gene3D" id="3.60.21.10">
    <property type="match status" value="1"/>
</dbReference>
<dbReference type="Pfam" id="PF12850">
    <property type="entry name" value="Metallophos_2"/>
    <property type="match status" value="1"/>
</dbReference>
<proteinExistence type="inferred from homology"/>
<accession>A0A150S661</accession>
<evidence type="ECO:0000313" key="5">
    <source>
        <dbReference type="Proteomes" id="UP000075635"/>
    </source>
</evidence>
<evidence type="ECO:0000313" key="4">
    <source>
        <dbReference type="EMBL" id="KYF87618.1"/>
    </source>
</evidence>
<name>A0A150S661_SORCE</name>
<evidence type="ECO:0000256" key="1">
    <source>
        <dbReference type="ARBA" id="ARBA00008950"/>
    </source>
</evidence>
<dbReference type="EMBL" id="JEMB01001421">
    <property type="protein sequence ID" value="KYF87618.1"/>
    <property type="molecule type" value="Genomic_DNA"/>
</dbReference>
<evidence type="ECO:0000259" key="3">
    <source>
        <dbReference type="Pfam" id="PF12850"/>
    </source>
</evidence>
<evidence type="ECO:0000256" key="2">
    <source>
        <dbReference type="RuleBase" id="RU362039"/>
    </source>
</evidence>
<dbReference type="NCBIfam" id="TIGR00040">
    <property type="entry name" value="yfcE"/>
    <property type="match status" value="1"/>
</dbReference>
<organism evidence="4 5">
    <name type="scientific">Sorangium cellulosum</name>
    <name type="common">Polyangium cellulosum</name>
    <dbReference type="NCBI Taxonomy" id="56"/>
    <lineage>
        <taxon>Bacteria</taxon>
        <taxon>Pseudomonadati</taxon>
        <taxon>Myxococcota</taxon>
        <taxon>Polyangia</taxon>
        <taxon>Polyangiales</taxon>
        <taxon>Polyangiaceae</taxon>
        <taxon>Sorangium</taxon>
    </lineage>
</organism>